<feature type="compositionally biased region" description="Basic and acidic residues" evidence="2">
    <location>
        <begin position="204"/>
        <end position="213"/>
    </location>
</feature>
<organism evidence="3 4">
    <name type="scientific">Blepharisma stoltei</name>
    <dbReference type="NCBI Taxonomy" id="1481888"/>
    <lineage>
        <taxon>Eukaryota</taxon>
        <taxon>Sar</taxon>
        <taxon>Alveolata</taxon>
        <taxon>Ciliophora</taxon>
        <taxon>Postciliodesmatophora</taxon>
        <taxon>Heterotrichea</taxon>
        <taxon>Heterotrichida</taxon>
        <taxon>Blepharismidae</taxon>
        <taxon>Blepharisma</taxon>
    </lineage>
</organism>
<comment type="caution">
    <text evidence="3">The sequence shown here is derived from an EMBL/GenBank/DDBJ whole genome shotgun (WGS) entry which is preliminary data.</text>
</comment>
<evidence type="ECO:0000313" key="3">
    <source>
        <dbReference type="EMBL" id="CAG9336340.1"/>
    </source>
</evidence>
<proteinExistence type="predicted"/>
<gene>
    <name evidence="3" type="ORF">BSTOLATCC_MIC66217</name>
</gene>
<protein>
    <submittedName>
        <fullName evidence="3">Uncharacterized protein</fullName>
    </submittedName>
</protein>
<feature type="compositionally biased region" description="Basic residues" evidence="2">
    <location>
        <begin position="159"/>
        <end position="170"/>
    </location>
</feature>
<evidence type="ECO:0000256" key="1">
    <source>
        <dbReference type="SAM" id="Coils"/>
    </source>
</evidence>
<accession>A0AAU9K9E6</accession>
<feature type="region of interest" description="Disordered" evidence="2">
    <location>
        <begin position="145"/>
        <end position="219"/>
    </location>
</feature>
<evidence type="ECO:0000313" key="4">
    <source>
        <dbReference type="Proteomes" id="UP001162131"/>
    </source>
</evidence>
<sequence length="219" mass="25386">MIRTLFRSFARKVAKETALPPGTEKNELTKALDSFIGEKLKEGKSPEEVLNYMFGKAAINRVHEAINTRQKMDFDDVEIKISDELMQRIKPFMPKDSDITNLKNIIQQKELEEREQAEKSAKESNIEEKKNISKEEIKANKEIINENDTTKINDPIGRRASHLRNRRKEKLSKINVEEEKKNNKKGEVQKEVNKTSKNSSPGGDIEKRLEQLRSNRNRP</sequence>
<evidence type="ECO:0000256" key="2">
    <source>
        <dbReference type="SAM" id="MobiDB-lite"/>
    </source>
</evidence>
<keyword evidence="1" id="KW-0175">Coiled coil</keyword>
<name>A0AAU9K9E6_9CILI</name>
<dbReference type="AlphaFoldDB" id="A0AAU9K9E6"/>
<dbReference type="EMBL" id="CAJZBQ010000064">
    <property type="protein sequence ID" value="CAG9336340.1"/>
    <property type="molecule type" value="Genomic_DNA"/>
</dbReference>
<dbReference type="Proteomes" id="UP001162131">
    <property type="component" value="Unassembled WGS sequence"/>
</dbReference>
<keyword evidence="4" id="KW-1185">Reference proteome</keyword>
<feature type="coiled-coil region" evidence="1">
    <location>
        <begin position="99"/>
        <end position="127"/>
    </location>
</feature>
<feature type="compositionally biased region" description="Basic and acidic residues" evidence="2">
    <location>
        <begin position="171"/>
        <end position="194"/>
    </location>
</feature>
<reference evidence="3" key="1">
    <citation type="submission" date="2021-09" db="EMBL/GenBank/DDBJ databases">
        <authorList>
            <consortium name="AG Swart"/>
            <person name="Singh M."/>
            <person name="Singh A."/>
            <person name="Seah K."/>
            <person name="Emmerich C."/>
        </authorList>
    </citation>
    <scope>NUCLEOTIDE SEQUENCE</scope>
    <source>
        <strain evidence="3">ATCC30299</strain>
    </source>
</reference>